<feature type="coiled-coil region" evidence="1">
    <location>
        <begin position="59"/>
        <end position="240"/>
    </location>
</feature>
<gene>
    <name evidence="3" type="ORF">D9613_008541</name>
</gene>
<feature type="compositionally biased region" description="Polar residues" evidence="2">
    <location>
        <begin position="1"/>
        <end position="12"/>
    </location>
</feature>
<proteinExistence type="predicted"/>
<feature type="compositionally biased region" description="Polar residues" evidence="2">
    <location>
        <begin position="498"/>
        <end position="507"/>
    </location>
</feature>
<feature type="region of interest" description="Disordered" evidence="2">
    <location>
        <begin position="439"/>
        <end position="507"/>
    </location>
</feature>
<reference evidence="3 4" key="1">
    <citation type="submission" date="2019-12" db="EMBL/GenBank/DDBJ databases">
        <authorList>
            <person name="Floudas D."/>
            <person name="Bentzer J."/>
            <person name="Ahren D."/>
            <person name="Johansson T."/>
            <person name="Persson P."/>
            <person name="Tunlid A."/>
        </authorList>
    </citation>
    <scope>NUCLEOTIDE SEQUENCE [LARGE SCALE GENOMIC DNA]</scope>
    <source>
        <strain evidence="3 4">CBS 102.39</strain>
    </source>
</reference>
<evidence type="ECO:0000313" key="4">
    <source>
        <dbReference type="Proteomes" id="UP000521872"/>
    </source>
</evidence>
<organism evidence="3 4">
    <name type="scientific">Agrocybe pediades</name>
    <dbReference type="NCBI Taxonomy" id="84607"/>
    <lineage>
        <taxon>Eukaryota</taxon>
        <taxon>Fungi</taxon>
        <taxon>Dikarya</taxon>
        <taxon>Basidiomycota</taxon>
        <taxon>Agaricomycotina</taxon>
        <taxon>Agaricomycetes</taxon>
        <taxon>Agaricomycetidae</taxon>
        <taxon>Agaricales</taxon>
        <taxon>Agaricineae</taxon>
        <taxon>Strophariaceae</taxon>
        <taxon>Agrocybe</taxon>
    </lineage>
</organism>
<evidence type="ECO:0000256" key="1">
    <source>
        <dbReference type="SAM" id="Coils"/>
    </source>
</evidence>
<feature type="region of interest" description="Disordered" evidence="2">
    <location>
        <begin position="1"/>
        <end position="44"/>
    </location>
</feature>
<evidence type="ECO:0000313" key="3">
    <source>
        <dbReference type="EMBL" id="KAF4616952.1"/>
    </source>
</evidence>
<feature type="coiled-coil region" evidence="1">
    <location>
        <begin position="277"/>
        <end position="324"/>
    </location>
</feature>
<dbReference type="EMBL" id="JAACJL010000031">
    <property type="protein sequence ID" value="KAF4616952.1"/>
    <property type="molecule type" value="Genomic_DNA"/>
</dbReference>
<feature type="compositionally biased region" description="Polar residues" evidence="2">
    <location>
        <begin position="29"/>
        <end position="40"/>
    </location>
</feature>
<comment type="caution">
    <text evidence="3">The sequence shown here is derived from an EMBL/GenBank/DDBJ whole genome shotgun (WGS) entry which is preliminary data.</text>
</comment>
<dbReference type="Proteomes" id="UP000521872">
    <property type="component" value="Unassembled WGS sequence"/>
</dbReference>
<dbReference type="SUPFAM" id="SSF57997">
    <property type="entry name" value="Tropomyosin"/>
    <property type="match status" value="1"/>
</dbReference>
<keyword evidence="1" id="KW-0175">Coiled coil</keyword>
<dbReference type="AlphaFoldDB" id="A0A8H4QT99"/>
<keyword evidence="4" id="KW-1185">Reference proteome</keyword>
<evidence type="ECO:0000256" key="2">
    <source>
        <dbReference type="SAM" id="MobiDB-lite"/>
    </source>
</evidence>
<accession>A0A8H4QT99</accession>
<sequence>MDIYPRQTTSGFDSSSRSRPKSLKPDKSGQPQSLTSSTMAVESGYGIEVAKPDIETKKEGFANKKLENMQAKIEDLEAKLRASQEERKNLSQELKHIKNEKEKATKRAIIAEQKVKQEQEQGEKDRKLLEEAQKANKTLQKKMDAMQKAADIEKANKKAPSPDVNGLQCGLDRAKAQLKKKQEEFQAQALKLQQATAKTQGLEKSLEARNAIVQELRQRIERLEQIKEEEECDRNKERARMRAYVEKMNAFKAKQTQEMEVFKASAVSQFNAQRKAYNALFKENAELKQRLSNVAIQDKDIADRIRLRNLIDQAQSRLAAAAELEPLIGPDNLPNPSLTWRLSLTGVSLEEDPRIGHAKALFADKNLDEQDRAFVESTQAFRHACLFTSKFRKGGNDLHQLMERADYLLSVERHVEKHPADAEILFPMLDYVCPLTDSGTANKSDTPGDPGRPGEPGTPKEAGTPGEADTPEASGEFGTPTEPGASGEYRNPEAPGTPGTSSKPDTP</sequence>
<name>A0A8H4QT99_9AGAR</name>
<protein>
    <submittedName>
        <fullName evidence="3">Uncharacterized protein</fullName>
    </submittedName>
</protein>